<evidence type="ECO:0000313" key="2">
    <source>
        <dbReference type="Proteomes" id="UP001629745"/>
    </source>
</evidence>
<reference evidence="1 2" key="1">
    <citation type="submission" date="2023-11" db="EMBL/GenBank/DDBJ databases">
        <authorList>
            <person name="Val-Calvo J."/>
            <person name="Scortti M."/>
            <person name="Vazquez-Boland J."/>
        </authorList>
    </citation>
    <scope>NUCLEOTIDE SEQUENCE [LARGE SCALE GENOMIC DNA]</scope>
    <source>
        <strain evidence="1 2">PAM 2766</strain>
    </source>
</reference>
<sequence length="101" mass="11257">MAIDLCVLLWARPGQEDALVAYEDKVLALVAEHGGRVLQRARTDGTGDRPFEVQMFSFESQAAMDGYLGDERRLALADERDRAVARTELMHVTLAEPVPEK</sequence>
<proteinExistence type="predicted"/>
<name>A0ABW9FC42_9NOCA</name>
<keyword evidence="2" id="KW-1185">Reference proteome</keyword>
<protein>
    <recommendedName>
        <fullName evidence="3">DUF1330 domain-containing protein</fullName>
    </recommendedName>
</protein>
<evidence type="ECO:0000313" key="1">
    <source>
        <dbReference type="EMBL" id="MFM1723106.1"/>
    </source>
</evidence>
<accession>A0ABW9FC42</accession>
<dbReference type="RefSeq" id="WP_420163668.1">
    <property type="nucleotide sequence ID" value="NZ_JBDLNV010000002.1"/>
</dbReference>
<gene>
    <name evidence="1" type="ORF">ABEU20_001667</name>
</gene>
<dbReference type="EMBL" id="JBDLNV010000002">
    <property type="protein sequence ID" value="MFM1723106.1"/>
    <property type="molecule type" value="Genomic_DNA"/>
</dbReference>
<comment type="caution">
    <text evidence="1">The sequence shown here is derived from an EMBL/GenBank/DDBJ whole genome shotgun (WGS) entry which is preliminary data.</text>
</comment>
<dbReference type="Proteomes" id="UP001629745">
    <property type="component" value="Unassembled WGS sequence"/>
</dbReference>
<organism evidence="1 2">
    <name type="scientific">Rhodococcus parequi</name>
    <dbReference type="NCBI Taxonomy" id="3137122"/>
    <lineage>
        <taxon>Bacteria</taxon>
        <taxon>Bacillati</taxon>
        <taxon>Actinomycetota</taxon>
        <taxon>Actinomycetes</taxon>
        <taxon>Mycobacteriales</taxon>
        <taxon>Nocardiaceae</taxon>
        <taxon>Rhodococcus</taxon>
    </lineage>
</organism>
<evidence type="ECO:0008006" key="3">
    <source>
        <dbReference type="Google" id="ProtNLM"/>
    </source>
</evidence>